<feature type="signal peptide" evidence="1">
    <location>
        <begin position="1"/>
        <end position="21"/>
    </location>
</feature>
<feature type="chain" id="PRO_5034726110" description="Secreted protein" evidence="1">
    <location>
        <begin position="22"/>
        <end position="111"/>
    </location>
</feature>
<protein>
    <recommendedName>
        <fullName evidence="4">Secreted protein</fullName>
    </recommendedName>
</protein>
<dbReference type="EMBL" id="JACAZE010000002">
    <property type="protein sequence ID" value="KAF7320702.1"/>
    <property type="molecule type" value="Genomic_DNA"/>
</dbReference>
<organism evidence="2 3">
    <name type="scientific">Mycena chlorophos</name>
    <name type="common">Agaric fungus</name>
    <name type="synonym">Agaricus chlorophos</name>
    <dbReference type="NCBI Taxonomy" id="658473"/>
    <lineage>
        <taxon>Eukaryota</taxon>
        <taxon>Fungi</taxon>
        <taxon>Dikarya</taxon>
        <taxon>Basidiomycota</taxon>
        <taxon>Agaricomycotina</taxon>
        <taxon>Agaricomycetes</taxon>
        <taxon>Agaricomycetidae</taxon>
        <taxon>Agaricales</taxon>
        <taxon>Marasmiineae</taxon>
        <taxon>Mycenaceae</taxon>
        <taxon>Mycena</taxon>
    </lineage>
</organism>
<dbReference type="AlphaFoldDB" id="A0A8H6WKF5"/>
<name>A0A8H6WKF5_MYCCL</name>
<keyword evidence="1" id="KW-0732">Signal</keyword>
<evidence type="ECO:0000256" key="1">
    <source>
        <dbReference type="SAM" id="SignalP"/>
    </source>
</evidence>
<reference evidence="2" key="1">
    <citation type="submission" date="2020-05" db="EMBL/GenBank/DDBJ databases">
        <title>Mycena genomes resolve the evolution of fungal bioluminescence.</title>
        <authorList>
            <person name="Tsai I.J."/>
        </authorList>
    </citation>
    <scope>NUCLEOTIDE SEQUENCE</scope>
    <source>
        <strain evidence="2">110903Hualien_Pintung</strain>
    </source>
</reference>
<accession>A0A8H6WKF5</accession>
<evidence type="ECO:0000313" key="3">
    <source>
        <dbReference type="Proteomes" id="UP000613580"/>
    </source>
</evidence>
<sequence>MLSYLFVALTLTFLSSRCVCGLPVSRPCDDQVVPSPVPFVHDSASLTPAVRSSAKILPIQEGNSVGDVFSTLSPALISNVATPKSDARLPTAGQAQVADRYPPSGATCVIV</sequence>
<evidence type="ECO:0000313" key="2">
    <source>
        <dbReference type="EMBL" id="KAF7320702.1"/>
    </source>
</evidence>
<keyword evidence="3" id="KW-1185">Reference proteome</keyword>
<proteinExistence type="predicted"/>
<gene>
    <name evidence="2" type="ORF">HMN09_00155600</name>
</gene>
<dbReference type="Proteomes" id="UP000613580">
    <property type="component" value="Unassembled WGS sequence"/>
</dbReference>
<evidence type="ECO:0008006" key="4">
    <source>
        <dbReference type="Google" id="ProtNLM"/>
    </source>
</evidence>
<comment type="caution">
    <text evidence="2">The sequence shown here is derived from an EMBL/GenBank/DDBJ whole genome shotgun (WGS) entry which is preliminary data.</text>
</comment>